<keyword evidence="3" id="KW-0998">Cell outer membrane</keyword>
<dbReference type="Gene3D" id="2.40.170.20">
    <property type="entry name" value="TonB-dependent receptor, beta-barrel domain"/>
    <property type="match status" value="1"/>
</dbReference>
<dbReference type="InterPro" id="IPR036942">
    <property type="entry name" value="Beta-barrel_TonB_sf"/>
</dbReference>
<keyword evidence="2" id="KW-0472">Membrane</keyword>
<reference evidence="6 7" key="1">
    <citation type="submission" date="2020-10" db="EMBL/GenBank/DDBJ databases">
        <title>Connecting structure to function with the recovery of over 1000 high-quality activated sludge metagenome-assembled genomes encoding full-length rRNA genes using long-read sequencing.</title>
        <authorList>
            <person name="Singleton C.M."/>
            <person name="Petriglieri F."/>
            <person name="Kristensen J.M."/>
            <person name="Kirkegaard R.H."/>
            <person name="Michaelsen T.Y."/>
            <person name="Andersen M.H."/>
            <person name="Karst S.M."/>
            <person name="Dueholm M.S."/>
            <person name="Nielsen P.H."/>
            <person name="Albertsen M."/>
        </authorList>
    </citation>
    <scope>NUCLEOTIDE SEQUENCE [LARGE SCALE GENOMIC DNA]</scope>
    <source>
        <strain evidence="6">Ribe_18-Q3-R11-54_MAXAC.273</strain>
    </source>
</reference>
<dbReference type="EMBL" id="JADKGY010000031">
    <property type="protein sequence ID" value="MBK9984800.1"/>
    <property type="molecule type" value="Genomic_DNA"/>
</dbReference>
<proteinExistence type="predicted"/>
<dbReference type="PANTHER" id="PTHR40980">
    <property type="entry name" value="PLUG DOMAIN-CONTAINING PROTEIN"/>
    <property type="match status" value="1"/>
</dbReference>
<evidence type="ECO:0000313" key="6">
    <source>
        <dbReference type="EMBL" id="MBK9984800.1"/>
    </source>
</evidence>
<gene>
    <name evidence="6" type="ORF">IPP15_20960</name>
</gene>
<dbReference type="PANTHER" id="PTHR40980:SF4">
    <property type="entry name" value="TONB-DEPENDENT RECEPTOR-LIKE BETA-BARREL DOMAIN-CONTAINING PROTEIN"/>
    <property type="match status" value="1"/>
</dbReference>
<organism evidence="6 7">
    <name type="scientific">Candidatus Opimibacter skivensis</name>
    <dbReference type="NCBI Taxonomy" id="2982028"/>
    <lineage>
        <taxon>Bacteria</taxon>
        <taxon>Pseudomonadati</taxon>
        <taxon>Bacteroidota</taxon>
        <taxon>Saprospiria</taxon>
        <taxon>Saprospirales</taxon>
        <taxon>Saprospiraceae</taxon>
        <taxon>Candidatus Opimibacter</taxon>
    </lineage>
</organism>
<evidence type="ECO:0000313" key="7">
    <source>
        <dbReference type="Proteomes" id="UP000808337"/>
    </source>
</evidence>
<feature type="domain" description="Outer membrane protein beta-barrel" evidence="5">
    <location>
        <begin position="104"/>
        <end position="507"/>
    </location>
</feature>
<dbReference type="AlphaFoldDB" id="A0A9D7T053"/>
<dbReference type="SUPFAM" id="SSF56935">
    <property type="entry name" value="Porins"/>
    <property type="match status" value="1"/>
</dbReference>
<dbReference type="Pfam" id="PF14905">
    <property type="entry name" value="OMP_b-brl_3"/>
    <property type="match status" value="1"/>
</dbReference>
<sequence length="539" mass="62032">MGLNDLRLYRVFFDEGERTGAYKQKNYLKIPYYFNSGRLGVDYTISPNTVIGVLASGNINKFKHHGENTTDVENGLQEVISGFSTSNRSNDLWPSYALNGNFKHTFPKGHQELSVDIDYANYRNNTTQLFTTKYYDLEGTENLPEYLLFGDLQGDLDIKSAKADFVYPITQDLKFEAGVKASVVGADNDVQFFDKSDIDHPVFDSTISNHFIYKEKINAAYINLTRNWSKFSIQSGLRAENTIAEGVQLINGQSFDRNYINLFPSVFLNYNFSDHYSMGLNMSRRLDRPSYQQLNPFKYYLDPSTYREGDPFLNPQFTWSFEWNHTFFQRFTATLSYALTTDNITQVIAPVEGLERVTVQTDKNLDNVEYYSFSASAPISIGKWWNNTINFDAYVGKYRGNYANTNLRDGNLVFNFVTNNSFTFGKGWTAELNFNYHTREIYAFMDLNPMWGLGTGVQKMLFKNRATIKLAVSDIFWQNLPSAFIKYRDYQETFEVFRETRQASITYTQRFGDKQLSPSRRRVGGAEDEKQRAGAGSQG</sequence>
<dbReference type="InterPro" id="IPR041700">
    <property type="entry name" value="OMP_b-brl_3"/>
</dbReference>
<name>A0A9D7T053_9BACT</name>
<evidence type="ECO:0000256" key="2">
    <source>
        <dbReference type="ARBA" id="ARBA00023136"/>
    </source>
</evidence>
<comment type="subcellular location">
    <subcellularLocation>
        <location evidence="1">Cell outer membrane</location>
    </subcellularLocation>
</comment>
<evidence type="ECO:0000256" key="4">
    <source>
        <dbReference type="SAM" id="MobiDB-lite"/>
    </source>
</evidence>
<feature type="region of interest" description="Disordered" evidence="4">
    <location>
        <begin position="516"/>
        <end position="539"/>
    </location>
</feature>
<dbReference type="GO" id="GO:0009279">
    <property type="term" value="C:cell outer membrane"/>
    <property type="evidence" value="ECO:0007669"/>
    <property type="project" value="UniProtKB-SubCell"/>
</dbReference>
<comment type="caution">
    <text evidence="6">The sequence shown here is derived from an EMBL/GenBank/DDBJ whole genome shotgun (WGS) entry which is preliminary data.</text>
</comment>
<evidence type="ECO:0000256" key="3">
    <source>
        <dbReference type="ARBA" id="ARBA00023237"/>
    </source>
</evidence>
<evidence type="ECO:0000259" key="5">
    <source>
        <dbReference type="Pfam" id="PF14905"/>
    </source>
</evidence>
<keyword evidence="6" id="KW-0675">Receptor</keyword>
<protein>
    <submittedName>
        <fullName evidence="6">TonB-dependent receptor family protein</fullName>
    </submittedName>
</protein>
<accession>A0A9D7T053</accession>
<dbReference type="Proteomes" id="UP000808337">
    <property type="component" value="Unassembled WGS sequence"/>
</dbReference>
<evidence type="ECO:0000256" key="1">
    <source>
        <dbReference type="ARBA" id="ARBA00004442"/>
    </source>
</evidence>